<keyword evidence="5 7" id="KW-0472">Membrane</keyword>
<reference evidence="10 11" key="1">
    <citation type="submission" date="2020-08" db="EMBL/GenBank/DDBJ databases">
        <title>Genome public.</title>
        <authorList>
            <person name="Liu C."/>
            <person name="Sun Q."/>
        </authorList>
    </citation>
    <scope>NUCLEOTIDE SEQUENCE [LARGE SCALE GENOMIC DNA]</scope>
    <source>
        <strain evidence="10 11">NSJ-10</strain>
    </source>
</reference>
<dbReference type="PANTHER" id="PTHR34390:SF2">
    <property type="entry name" value="SUCCINATE TRANSPORTER SUBUNIT YJJP-RELATED"/>
    <property type="match status" value="1"/>
</dbReference>
<evidence type="ECO:0000256" key="1">
    <source>
        <dbReference type="ARBA" id="ARBA00004651"/>
    </source>
</evidence>
<sequence>MPKNSNYTDIMEKNHMEIPWHDYVKNDSNVLIAKAGLIEKASVIGRVGLIMLSCGTGAWRVRTSMNRLSKELGVTCTVDVGLMSIEFNCFDGTDCVSQSLSIANTGVNTSKLYRMEQFVDNFPKEEAHLTGEEIHRRLDQIEKIHTLYSPAKLGLASALACCAFTFLLGGGPVEMILAFIAAGVGNVIRTKMIKHHFTLFFNIAVSISAACMTYAICFHLAEIFFHVSALHEAGYICSMLFIIPGFPFITSGIDLAKLDLRSGLERLSYSVIIVLVATMFAWIMALLLHFHPQDFSALNLAVGTKLILRIITSFCGVFGFSIMFNSSIPMAATAACIGAVANTLRLELVDYTSTPPAAAAFAGALTAGILASIIKRNNGYPRISLTVPSIVIMVPGLYLYRAFYNLGIMSLTEAVLWFSSAIMIIVTLPLGLIFARILTDRTFRYCS</sequence>
<dbReference type="Pfam" id="PF12821">
    <property type="entry name" value="ThrE_2"/>
    <property type="match status" value="1"/>
</dbReference>
<comment type="similarity">
    <text evidence="6">Belongs to the ThrE exporter (TC 2.A.79) family.</text>
</comment>
<dbReference type="InterPro" id="IPR024528">
    <property type="entry name" value="ThrE_2"/>
</dbReference>
<organism evidence="10 11">
    <name type="scientific">Coprococcus hominis</name>
    <name type="common">ex Liu et al. 2022</name>
    <dbReference type="NCBI Taxonomy" id="2763039"/>
    <lineage>
        <taxon>Bacteria</taxon>
        <taxon>Bacillati</taxon>
        <taxon>Bacillota</taxon>
        <taxon>Clostridia</taxon>
        <taxon>Lachnospirales</taxon>
        <taxon>Lachnospiraceae</taxon>
        <taxon>Coprococcus</taxon>
    </lineage>
</organism>
<comment type="subcellular location">
    <subcellularLocation>
        <location evidence="1">Cell membrane</location>
        <topology evidence="1">Multi-pass membrane protein</topology>
    </subcellularLocation>
</comment>
<dbReference type="AlphaFoldDB" id="A0A8I0AK50"/>
<feature type="domain" description="Threonine/serine exporter-like N-terminal" evidence="8">
    <location>
        <begin position="43"/>
        <end position="286"/>
    </location>
</feature>
<feature type="transmembrane region" description="Helical" evidence="7">
    <location>
        <begin position="267"/>
        <end position="288"/>
    </location>
</feature>
<dbReference type="RefSeq" id="WP_117807278.1">
    <property type="nucleotide sequence ID" value="NZ_JACOOX010000004.1"/>
</dbReference>
<dbReference type="Proteomes" id="UP000615234">
    <property type="component" value="Unassembled WGS sequence"/>
</dbReference>
<evidence type="ECO:0000259" key="9">
    <source>
        <dbReference type="Pfam" id="PF12821"/>
    </source>
</evidence>
<feature type="transmembrane region" description="Helical" evidence="7">
    <location>
        <begin position="356"/>
        <end position="373"/>
    </location>
</feature>
<feature type="domain" description="Threonine/Serine exporter ThrE" evidence="9">
    <location>
        <begin position="310"/>
        <end position="436"/>
    </location>
</feature>
<protein>
    <submittedName>
        <fullName evidence="10">Threonine/serine exporter family protein</fullName>
    </submittedName>
</protein>
<evidence type="ECO:0000256" key="5">
    <source>
        <dbReference type="ARBA" id="ARBA00023136"/>
    </source>
</evidence>
<evidence type="ECO:0000313" key="11">
    <source>
        <dbReference type="Proteomes" id="UP000615234"/>
    </source>
</evidence>
<evidence type="ECO:0000313" key="10">
    <source>
        <dbReference type="EMBL" id="MBC5662972.1"/>
    </source>
</evidence>
<evidence type="ECO:0000256" key="3">
    <source>
        <dbReference type="ARBA" id="ARBA00022692"/>
    </source>
</evidence>
<dbReference type="GO" id="GO:0015744">
    <property type="term" value="P:succinate transport"/>
    <property type="evidence" value="ECO:0007669"/>
    <property type="project" value="TreeGrafter"/>
</dbReference>
<keyword evidence="11" id="KW-1185">Reference proteome</keyword>
<evidence type="ECO:0000256" key="4">
    <source>
        <dbReference type="ARBA" id="ARBA00022989"/>
    </source>
</evidence>
<keyword evidence="3 7" id="KW-0812">Transmembrane</keyword>
<dbReference type="GO" id="GO:0005886">
    <property type="term" value="C:plasma membrane"/>
    <property type="evidence" value="ECO:0007669"/>
    <property type="project" value="UniProtKB-SubCell"/>
</dbReference>
<feature type="transmembrane region" description="Helical" evidence="7">
    <location>
        <begin position="199"/>
        <end position="221"/>
    </location>
</feature>
<accession>A0A8I0AK50</accession>
<feature type="transmembrane region" description="Helical" evidence="7">
    <location>
        <begin position="385"/>
        <end position="403"/>
    </location>
</feature>
<proteinExistence type="inferred from homology"/>
<keyword evidence="4 7" id="KW-1133">Transmembrane helix</keyword>
<feature type="transmembrane region" description="Helical" evidence="7">
    <location>
        <begin position="415"/>
        <end position="435"/>
    </location>
</feature>
<dbReference type="Pfam" id="PF06738">
    <property type="entry name" value="ThrE"/>
    <property type="match status" value="1"/>
</dbReference>
<dbReference type="InterPro" id="IPR050539">
    <property type="entry name" value="ThrE_Dicarb/AminoAcid_Exp"/>
</dbReference>
<dbReference type="EMBL" id="JACOOX010000004">
    <property type="protein sequence ID" value="MBC5662972.1"/>
    <property type="molecule type" value="Genomic_DNA"/>
</dbReference>
<name>A0A8I0AK50_9FIRM</name>
<evidence type="ECO:0000256" key="7">
    <source>
        <dbReference type="SAM" id="Phobius"/>
    </source>
</evidence>
<dbReference type="GO" id="GO:0022857">
    <property type="term" value="F:transmembrane transporter activity"/>
    <property type="evidence" value="ECO:0007669"/>
    <property type="project" value="InterPro"/>
</dbReference>
<feature type="transmembrane region" description="Helical" evidence="7">
    <location>
        <begin position="163"/>
        <end position="187"/>
    </location>
</feature>
<evidence type="ECO:0000256" key="2">
    <source>
        <dbReference type="ARBA" id="ARBA00022475"/>
    </source>
</evidence>
<evidence type="ECO:0000256" key="6">
    <source>
        <dbReference type="ARBA" id="ARBA00034125"/>
    </source>
</evidence>
<dbReference type="InterPro" id="IPR010619">
    <property type="entry name" value="ThrE-like_N"/>
</dbReference>
<feature type="transmembrane region" description="Helical" evidence="7">
    <location>
        <begin position="233"/>
        <end position="255"/>
    </location>
</feature>
<comment type="caution">
    <text evidence="10">The sequence shown here is derived from an EMBL/GenBank/DDBJ whole genome shotgun (WGS) entry which is preliminary data.</text>
</comment>
<dbReference type="PANTHER" id="PTHR34390">
    <property type="entry name" value="UPF0442 PROTEIN YJJB-RELATED"/>
    <property type="match status" value="1"/>
</dbReference>
<evidence type="ECO:0000259" key="8">
    <source>
        <dbReference type="Pfam" id="PF06738"/>
    </source>
</evidence>
<keyword evidence="2" id="KW-1003">Cell membrane</keyword>
<gene>
    <name evidence="10" type="ORF">H8S09_08705</name>
</gene>